<evidence type="ECO:0000256" key="6">
    <source>
        <dbReference type="SAM" id="Phobius"/>
    </source>
</evidence>
<feature type="transmembrane region" description="Helical" evidence="6">
    <location>
        <begin position="79"/>
        <end position="102"/>
    </location>
</feature>
<name>A0A0C3DBS4_OIDMZ</name>
<protein>
    <recommendedName>
        <fullName evidence="7">Major facilitator superfamily (MFS) profile domain-containing protein</fullName>
    </recommendedName>
</protein>
<feature type="domain" description="Major facilitator superfamily (MFS) profile" evidence="7">
    <location>
        <begin position="48"/>
        <end position="439"/>
    </location>
</feature>
<dbReference type="GO" id="GO:0022857">
    <property type="term" value="F:transmembrane transporter activity"/>
    <property type="evidence" value="ECO:0007669"/>
    <property type="project" value="InterPro"/>
</dbReference>
<evidence type="ECO:0000259" key="7">
    <source>
        <dbReference type="PROSITE" id="PS50850"/>
    </source>
</evidence>
<feature type="transmembrane region" description="Helical" evidence="6">
    <location>
        <begin position="300"/>
        <end position="320"/>
    </location>
</feature>
<evidence type="ECO:0000256" key="5">
    <source>
        <dbReference type="SAM" id="MobiDB-lite"/>
    </source>
</evidence>
<feature type="transmembrane region" description="Helical" evidence="6">
    <location>
        <begin position="327"/>
        <end position="347"/>
    </location>
</feature>
<dbReference type="InterPro" id="IPR011701">
    <property type="entry name" value="MFS"/>
</dbReference>
<evidence type="ECO:0000256" key="4">
    <source>
        <dbReference type="ARBA" id="ARBA00023136"/>
    </source>
</evidence>
<keyword evidence="4 6" id="KW-0472">Membrane</keyword>
<dbReference type="PANTHER" id="PTHR23514">
    <property type="entry name" value="BYPASS OF STOP CODON PROTEIN 6"/>
    <property type="match status" value="1"/>
</dbReference>
<dbReference type="GO" id="GO:0016020">
    <property type="term" value="C:membrane"/>
    <property type="evidence" value="ECO:0007669"/>
    <property type="project" value="UniProtKB-SubCell"/>
</dbReference>
<evidence type="ECO:0000256" key="1">
    <source>
        <dbReference type="ARBA" id="ARBA00004141"/>
    </source>
</evidence>
<dbReference type="Proteomes" id="UP000054321">
    <property type="component" value="Unassembled WGS sequence"/>
</dbReference>
<dbReference type="PROSITE" id="PS50850">
    <property type="entry name" value="MFS"/>
    <property type="match status" value="1"/>
</dbReference>
<reference evidence="8 9" key="1">
    <citation type="submission" date="2014-04" db="EMBL/GenBank/DDBJ databases">
        <authorList>
            <consortium name="DOE Joint Genome Institute"/>
            <person name="Kuo A."/>
            <person name="Martino E."/>
            <person name="Perotto S."/>
            <person name="Kohler A."/>
            <person name="Nagy L.G."/>
            <person name="Floudas D."/>
            <person name="Copeland A."/>
            <person name="Barry K.W."/>
            <person name="Cichocki N."/>
            <person name="Veneault-Fourrey C."/>
            <person name="LaButti K."/>
            <person name="Lindquist E.A."/>
            <person name="Lipzen A."/>
            <person name="Lundell T."/>
            <person name="Morin E."/>
            <person name="Murat C."/>
            <person name="Sun H."/>
            <person name="Tunlid A."/>
            <person name="Henrissat B."/>
            <person name="Grigoriev I.V."/>
            <person name="Hibbett D.S."/>
            <person name="Martin F."/>
            <person name="Nordberg H.P."/>
            <person name="Cantor M.N."/>
            <person name="Hua S.X."/>
        </authorList>
    </citation>
    <scope>NUCLEOTIDE SEQUENCE [LARGE SCALE GENOMIC DNA]</scope>
    <source>
        <strain evidence="8 9">Zn</strain>
    </source>
</reference>
<dbReference type="InParanoid" id="A0A0C3DBS4"/>
<dbReference type="InterPro" id="IPR051788">
    <property type="entry name" value="MFS_Transporter"/>
</dbReference>
<keyword evidence="2 6" id="KW-0812">Transmembrane</keyword>
<feature type="transmembrane region" description="Helical" evidence="6">
    <location>
        <begin position="415"/>
        <end position="435"/>
    </location>
</feature>
<dbReference type="InterPro" id="IPR020846">
    <property type="entry name" value="MFS_dom"/>
</dbReference>
<dbReference type="PANTHER" id="PTHR23514:SF6">
    <property type="entry name" value="MAJOR FACILITATOR SUPERFAMILY (MFS) PROFILE DOMAIN-CONTAINING PROTEIN"/>
    <property type="match status" value="1"/>
</dbReference>
<feature type="region of interest" description="Disordered" evidence="5">
    <location>
        <begin position="1"/>
        <end position="28"/>
    </location>
</feature>
<keyword evidence="9" id="KW-1185">Reference proteome</keyword>
<dbReference type="FunFam" id="1.20.1250.20:FF:000286">
    <property type="entry name" value="MFS efflux transporter"/>
    <property type="match status" value="1"/>
</dbReference>
<evidence type="ECO:0000313" key="8">
    <source>
        <dbReference type="EMBL" id="KIM99397.1"/>
    </source>
</evidence>
<feature type="transmembrane region" description="Helical" evidence="6">
    <location>
        <begin position="263"/>
        <end position="288"/>
    </location>
</feature>
<gene>
    <name evidence="8" type="ORF">OIDMADRAFT_127299</name>
</gene>
<dbReference type="AlphaFoldDB" id="A0A0C3DBS4"/>
<reference evidence="9" key="2">
    <citation type="submission" date="2015-01" db="EMBL/GenBank/DDBJ databases">
        <title>Evolutionary Origins and Diversification of the Mycorrhizal Mutualists.</title>
        <authorList>
            <consortium name="DOE Joint Genome Institute"/>
            <consortium name="Mycorrhizal Genomics Consortium"/>
            <person name="Kohler A."/>
            <person name="Kuo A."/>
            <person name="Nagy L.G."/>
            <person name="Floudas D."/>
            <person name="Copeland A."/>
            <person name="Barry K.W."/>
            <person name="Cichocki N."/>
            <person name="Veneault-Fourrey C."/>
            <person name="LaButti K."/>
            <person name="Lindquist E.A."/>
            <person name="Lipzen A."/>
            <person name="Lundell T."/>
            <person name="Morin E."/>
            <person name="Murat C."/>
            <person name="Riley R."/>
            <person name="Ohm R."/>
            <person name="Sun H."/>
            <person name="Tunlid A."/>
            <person name="Henrissat B."/>
            <person name="Grigoriev I.V."/>
            <person name="Hibbett D.S."/>
            <person name="Martin F."/>
        </authorList>
    </citation>
    <scope>NUCLEOTIDE SEQUENCE [LARGE SCALE GENOMIC DNA]</scope>
    <source>
        <strain evidence="9">Zn</strain>
    </source>
</reference>
<proteinExistence type="predicted"/>
<evidence type="ECO:0000256" key="3">
    <source>
        <dbReference type="ARBA" id="ARBA00022989"/>
    </source>
</evidence>
<organism evidence="8 9">
    <name type="scientific">Oidiodendron maius (strain Zn)</name>
    <dbReference type="NCBI Taxonomy" id="913774"/>
    <lineage>
        <taxon>Eukaryota</taxon>
        <taxon>Fungi</taxon>
        <taxon>Dikarya</taxon>
        <taxon>Ascomycota</taxon>
        <taxon>Pezizomycotina</taxon>
        <taxon>Leotiomycetes</taxon>
        <taxon>Leotiomycetes incertae sedis</taxon>
        <taxon>Myxotrichaceae</taxon>
        <taxon>Oidiodendron</taxon>
    </lineage>
</organism>
<accession>A0A0C3DBS4</accession>
<feature type="transmembrane region" description="Helical" evidence="6">
    <location>
        <begin position="137"/>
        <end position="160"/>
    </location>
</feature>
<feature type="transmembrane region" description="Helical" evidence="6">
    <location>
        <begin position="202"/>
        <end position="221"/>
    </location>
</feature>
<evidence type="ECO:0000256" key="2">
    <source>
        <dbReference type="ARBA" id="ARBA00022692"/>
    </source>
</evidence>
<feature type="transmembrane region" description="Helical" evidence="6">
    <location>
        <begin position="353"/>
        <end position="374"/>
    </location>
</feature>
<evidence type="ECO:0000313" key="9">
    <source>
        <dbReference type="Proteomes" id="UP000054321"/>
    </source>
</evidence>
<feature type="transmembrane region" description="Helical" evidence="6">
    <location>
        <begin position="172"/>
        <end position="196"/>
    </location>
</feature>
<comment type="subcellular location">
    <subcellularLocation>
        <location evidence="1">Membrane</location>
        <topology evidence="1">Multi-pass membrane protein</topology>
    </subcellularLocation>
</comment>
<dbReference type="Pfam" id="PF07690">
    <property type="entry name" value="MFS_1"/>
    <property type="match status" value="2"/>
</dbReference>
<feature type="transmembrane region" description="Helical" evidence="6">
    <location>
        <begin position="386"/>
        <end position="409"/>
    </location>
</feature>
<dbReference type="EMBL" id="KN832879">
    <property type="protein sequence ID" value="KIM99397.1"/>
    <property type="molecule type" value="Genomic_DNA"/>
</dbReference>
<keyword evidence="3 6" id="KW-1133">Transmembrane helix</keyword>
<dbReference type="OrthoDB" id="413079at2759"/>
<feature type="transmembrane region" description="Helical" evidence="6">
    <location>
        <begin position="114"/>
        <end position="131"/>
    </location>
</feature>
<dbReference type="InterPro" id="IPR036259">
    <property type="entry name" value="MFS_trans_sf"/>
</dbReference>
<dbReference type="SUPFAM" id="SSF103473">
    <property type="entry name" value="MFS general substrate transporter"/>
    <property type="match status" value="1"/>
</dbReference>
<dbReference type="Gene3D" id="1.20.1250.20">
    <property type="entry name" value="MFS general substrate transporter like domains"/>
    <property type="match status" value="1"/>
</dbReference>
<dbReference type="HOGENOM" id="CLU_021993_1_0_1"/>
<sequence>MSSISNGVVTPIQDDAPRSPDSADDSHLAGPTVEQAQTIWNPYKNRFRVLSSCLTVFGNGCNDSAPGALLASIEKHYSIGYGTVAILFVCNAAGFVVAAFFINALAVKLGRAKTLIIAEALLMLGYLSIILTPPFPAVAASFFVLGIGMAIHLAIGQVFCSNLANNTAILGLYQGSYGIGGIAGPLIATTIVSRGFLWSRYYILQLCLAAFNLVFSTWSFWNYELESELDHVASQQEGSERTGARAKRSWNAFKRLVSNKPTVLGACFIFAYQGAEVAISGWIISFLVQFRRGDPTKVGFVTSGFWAGITVGRFTLSFLGHKIGERLFVFLVTFGALILELLIWFVPSIPGDSVAVAFSGLLLGPIYPCAVHIFNRLIPKKMQVSSLSLIASVGSSGGAIAPFITGILAQREGTYVLHPICITLFIAMGVCWWLLPRVEKKREE</sequence>